<evidence type="ECO:0000313" key="2">
    <source>
        <dbReference type="EMBL" id="BAG05324.1"/>
    </source>
</evidence>
<accession>B0JGQ8</accession>
<keyword evidence="1" id="KW-0812">Transmembrane</keyword>
<feature type="transmembrane region" description="Helical" evidence="1">
    <location>
        <begin position="20"/>
        <end position="41"/>
    </location>
</feature>
<protein>
    <submittedName>
        <fullName evidence="2">Uncharacterized protein</fullName>
    </submittedName>
</protein>
<dbReference type="AlphaFoldDB" id="B0JGQ8"/>
<dbReference type="HOGENOM" id="CLU_2991690_0_0_3"/>
<gene>
    <name evidence="2" type="ordered locus">MAE_55020</name>
</gene>
<dbReference type="EnsemblBacteria" id="BAG05324">
    <property type="protein sequence ID" value="BAG05324"/>
    <property type="gene ID" value="MAE_55020"/>
</dbReference>
<evidence type="ECO:0000256" key="1">
    <source>
        <dbReference type="SAM" id="Phobius"/>
    </source>
</evidence>
<keyword evidence="1" id="KW-1133">Transmembrane helix</keyword>
<name>B0JGQ8_MICAN</name>
<evidence type="ECO:0000313" key="3">
    <source>
        <dbReference type="Proteomes" id="UP000001510"/>
    </source>
</evidence>
<dbReference type="EMBL" id="AP009552">
    <property type="protein sequence ID" value="BAG05324.1"/>
    <property type="molecule type" value="Genomic_DNA"/>
</dbReference>
<proteinExistence type="predicted"/>
<dbReference type="PaxDb" id="449447-MAE_55020"/>
<dbReference type="Proteomes" id="UP000001510">
    <property type="component" value="Chromosome"/>
</dbReference>
<organism evidence="2 3">
    <name type="scientific">Microcystis aeruginosa (strain NIES-843 / IAM M-2473)</name>
    <dbReference type="NCBI Taxonomy" id="449447"/>
    <lineage>
        <taxon>Bacteria</taxon>
        <taxon>Bacillati</taxon>
        <taxon>Cyanobacteriota</taxon>
        <taxon>Cyanophyceae</taxon>
        <taxon>Oscillatoriophycideae</taxon>
        <taxon>Chroococcales</taxon>
        <taxon>Microcystaceae</taxon>
        <taxon>Microcystis</taxon>
    </lineage>
</organism>
<dbReference type="KEGG" id="mar:MAE_55020"/>
<reference evidence="2 3" key="1">
    <citation type="journal article" date="2007" name="DNA Res.">
        <title>Complete genomic structure of the bloom-forming toxic cyanobacterium Microcystis aeruginosa NIES-843.</title>
        <authorList>
            <person name="Kaneko T."/>
            <person name="Nakajima N."/>
            <person name="Okamoto S."/>
            <person name="Suzuki I."/>
            <person name="Tanabe Y."/>
            <person name="Tamaoki M."/>
            <person name="Nakamura Y."/>
            <person name="Kasai F."/>
            <person name="Watanabe A."/>
            <person name="Kawashima K."/>
            <person name="Kishida Y."/>
            <person name="Ono A."/>
            <person name="Shimizu Y."/>
            <person name="Takahashi C."/>
            <person name="Minami C."/>
            <person name="Fujishiro T."/>
            <person name="Kohara M."/>
            <person name="Katoh M."/>
            <person name="Nakazaki N."/>
            <person name="Nakayama S."/>
            <person name="Yamada M."/>
            <person name="Tabata S."/>
            <person name="Watanabe M.M."/>
        </authorList>
    </citation>
    <scope>NUCLEOTIDE SEQUENCE [LARGE SCALE GENOMIC DNA]</scope>
    <source>
        <strain evidence="3">NIES-843 / IAM M-247</strain>
    </source>
</reference>
<keyword evidence="1" id="KW-0472">Membrane</keyword>
<keyword evidence="3" id="KW-1185">Reference proteome</keyword>
<sequence length="57" mass="5906">MNISRVAFIPRYFSLPGKILLIVSASISVPLSSSWVGLGLANARPCKGFLSVAGGVS</sequence>